<feature type="domain" description="MurNAc-LAA" evidence="4">
    <location>
        <begin position="540"/>
        <end position="652"/>
    </location>
</feature>
<reference evidence="5" key="1">
    <citation type="journal article" date="2015" name="ISME J.">
        <title>Aquifer environment selects for microbial species cohorts in sediment and groundwater.</title>
        <authorList>
            <person name="Hug L.A."/>
            <person name="Thomas B.C."/>
            <person name="Brown C.T."/>
            <person name="Frischkorn K.R."/>
            <person name="Williams K.H."/>
            <person name="Tringe S.G."/>
            <person name="Banfield J.F."/>
        </authorList>
    </citation>
    <scope>NUCLEOTIDE SEQUENCE</scope>
</reference>
<dbReference type="GO" id="GO:0008745">
    <property type="term" value="F:N-acetylmuramoyl-L-alanine amidase activity"/>
    <property type="evidence" value="ECO:0007669"/>
    <property type="project" value="UniProtKB-EC"/>
</dbReference>
<protein>
    <recommendedName>
        <fullName evidence="2">N-acetylmuramoyl-L-alanine amidase</fullName>
        <ecNumber evidence="2">3.5.1.28</ecNumber>
    </recommendedName>
</protein>
<sequence>MPQARAARWAVAAGWLAIACQPGPGAPAPVLRPGGAPTGPLDIRIAYPREGSRQATDSGLVIVADSSVVMQNRDSVFVFGSVGRADAVLVVNGVSVPVYHTGGWIAWLPVPPVTLATDGTGPGLARFHLVAVVGGDTSRATLVASVRRRFAPPPAPAWIDTTSFAPVGSLWVRPDEPVRLEVQATPDASVRLLLPTGDTVALVRRNGFQPIAEGERAFGTRQPGELTRAWDRYVGSRLGRLGPDPGDVLAPLPTPEPRDSNWVRVEAIVGHDTARARWPLRVGVVEPARPRVIYVDDDTAGTGLTDSSLAGRAAPYATYHWFFPTGTVAAVNGRWNDQIRLQLSRASVAWVDAADVHPLPVGTPAPGGTTGGSVRVFPEERAVTLRVPLPARIPFRVDEDERSLRLTLYGLAADLDFMQYGPEDPLVRRLSFAQPREDEAEIRVDLAEPVWGYRTRWIGSDLLLVIRRPPEIDPRRPFRGRRIAVDPGHPPLGAVGPTGVWEPDVTLAVGRKLRGLLERAGATVIMLRSDDAPLDLAPRVVNAERADADVLVSIHANALPDGVNPFINHGTSVYYFQPRSLELARALDRALVRQLGFRDLGIGRADFALARPTWMPAALCEGLFIMLPDQEAVLASEDGQWRYARGIVDGLEEFLRGRAAR</sequence>
<dbReference type="GO" id="GO:0009253">
    <property type="term" value="P:peptidoglycan catabolic process"/>
    <property type="evidence" value="ECO:0007669"/>
    <property type="project" value="InterPro"/>
</dbReference>
<organism evidence="5">
    <name type="scientific">uncultured Gemmatimonadetes bacterium Rifle_16ft_4_minimus_7</name>
    <dbReference type="NCBI Taxonomy" id="1665098"/>
    <lineage>
        <taxon>Bacteria</taxon>
        <taxon>Pseudomonadati</taxon>
        <taxon>Gemmatimonadota</taxon>
        <taxon>environmental samples</taxon>
    </lineage>
</organism>
<dbReference type="AlphaFoldDB" id="A0A0H4TUW0"/>
<evidence type="ECO:0000256" key="1">
    <source>
        <dbReference type="ARBA" id="ARBA00001561"/>
    </source>
</evidence>
<dbReference type="Pfam" id="PF01520">
    <property type="entry name" value="Amidase_3"/>
    <property type="match status" value="1"/>
</dbReference>
<proteinExistence type="predicted"/>
<dbReference type="InterPro" id="IPR002508">
    <property type="entry name" value="MurNAc-LAA_cat"/>
</dbReference>
<dbReference type="InterPro" id="IPR050695">
    <property type="entry name" value="N-acetylmuramoyl_amidase_3"/>
</dbReference>
<evidence type="ECO:0000313" key="5">
    <source>
        <dbReference type="EMBL" id="AKQ04664.1"/>
    </source>
</evidence>
<dbReference type="GO" id="GO:0030288">
    <property type="term" value="C:outer membrane-bounded periplasmic space"/>
    <property type="evidence" value="ECO:0007669"/>
    <property type="project" value="TreeGrafter"/>
</dbReference>
<evidence type="ECO:0000259" key="4">
    <source>
        <dbReference type="SMART" id="SM00646"/>
    </source>
</evidence>
<name>A0A0H4TUW0_9BACT</name>
<dbReference type="Gene3D" id="3.40.630.40">
    <property type="entry name" value="Zn-dependent exopeptidases"/>
    <property type="match status" value="1"/>
</dbReference>
<evidence type="ECO:0000256" key="2">
    <source>
        <dbReference type="ARBA" id="ARBA00011901"/>
    </source>
</evidence>
<dbReference type="EMBL" id="KT007046">
    <property type="protein sequence ID" value="AKQ04664.1"/>
    <property type="molecule type" value="Genomic_DNA"/>
</dbReference>
<dbReference type="PROSITE" id="PS51257">
    <property type="entry name" value="PROKAR_LIPOPROTEIN"/>
    <property type="match status" value="1"/>
</dbReference>
<keyword evidence="3 5" id="KW-0378">Hydrolase</keyword>
<dbReference type="PANTHER" id="PTHR30404">
    <property type="entry name" value="N-ACETYLMURAMOYL-L-ALANINE AMIDASE"/>
    <property type="match status" value="1"/>
</dbReference>
<accession>A0A0H4TUW0</accession>
<dbReference type="SUPFAM" id="SSF53187">
    <property type="entry name" value="Zn-dependent exopeptidases"/>
    <property type="match status" value="1"/>
</dbReference>
<dbReference type="CDD" id="cd02696">
    <property type="entry name" value="MurNAc-LAA"/>
    <property type="match status" value="1"/>
</dbReference>
<dbReference type="SMART" id="SM00646">
    <property type="entry name" value="Ami_3"/>
    <property type="match status" value="1"/>
</dbReference>
<evidence type="ECO:0000256" key="3">
    <source>
        <dbReference type="ARBA" id="ARBA00022801"/>
    </source>
</evidence>
<dbReference type="EC" id="3.5.1.28" evidence="2"/>
<comment type="catalytic activity">
    <reaction evidence="1">
        <text>Hydrolyzes the link between N-acetylmuramoyl residues and L-amino acid residues in certain cell-wall glycopeptides.</text>
        <dbReference type="EC" id="3.5.1.28"/>
    </reaction>
</comment>
<dbReference type="PANTHER" id="PTHR30404:SF0">
    <property type="entry name" value="N-ACETYLMURAMOYL-L-ALANINE AMIDASE AMIC"/>
    <property type="match status" value="1"/>
</dbReference>